<feature type="compositionally biased region" description="Basic and acidic residues" evidence="1">
    <location>
        <begin position="341"/>
        <end position="363"/>
    </location>
</feature>
<dbReference type="InterPro" id="IPR046672">
    <property type="entry name" value="DUF6542"/>
</dbReference>
<dbReference type="KEGG" id="clw:CLAC_08775"/>
<feature type="domain" description="DUF6542" evidence="3">
    <location>
        <begin position="9"/>
        <end position="132"/>
    </location>
</feature>
<protein>
    <recommendedName>
        <fullName evidence="3">DUF6542 domain-containing protein</fullName>
    </recommendedName>
</protein>
<dbReference type="STRING" id="1408189.CLAC_08775"/>
<organism evidence="4 5">
    <name type="scientific">Corynebacterium lactis RW2-5</name>
    <dbReference type="NCBI Taxonomy" id="1408189"/>
    <lineage>
        <taxon>Bacteria</taxon>
        <taxon>Bacillati</taxon>
        <taxon>Actinomycetota</taxon>
        <taxon>Actinomycetes</taxon>
        <taxon>Mycobacteriales</taxon>
        <taxon>Corynebacteriaceae</taxon>
        <taxon>Corynebacterium</taxon>
    </lineage>
</organism>
<evidence type="ECO:0000259" key="3">
    <source>
        <dbReference type="Pfam" id="PF20177"/>
    </source>
</evidence>
<dbReference type="PATRIC" id="fig|1408189.4.peg.1756"/>
<keyword evidence="2" id="KW-1133">Transmembrane helix</keyword>
<evidence type="ECO:0000313" key="4">
    <source>
        <dbReference type="EMBL" id="ALA68608.1"/>
    </source>
</evidence>
<accession>A0A0K2H3T2</accession>
<feature type="transmembrane region" description="Helical" evidence="2">
    <location>
        <begin position="7"/>
        <end position="28"/>
    </location>
</feature>
<keyword evidence="2" id="KW-0472">Membrane</keyword>
<feature type="region of interest" description="Disordered" evidence="1">
    <location>
        <begin position="142"/>
        <end position="363"/>
    </location>
</feature>
<dbReference type="EMBL" id="CP006841">
    <property type="protein sequence ID" value="ALA68608.1"/>
    <property type="molecule type" value="Genomic_DNA"/>
</dbReference>
<dbReference type="AlphaFoldDB" id="A0A0K2H3T2"/>
<feature type="compositionally biased region" description="Polar residues" evidence="1">
    <location>
        <begin position="209"/>
        <end position="230"/>
    </location>
</feature>
<dbReference type="Proteomes" id="UP000058446">
    <property type="component" value="Chromosome"/>
</dbReference>
<feature type="compositionally biased region" description="Basic and acidic residues" evidence="1">
    <location>
        <begin position="167"/>
        <end position="208"/>
    </location>
</feature>
<feature type="transmembrane region" description="Helical" evidence="2">
    <location>
        <begin position="34"/>
        <end position="53"/>
    </location>
</feature>
<dbReference type="Pfam" id="PF20177">
    <property type="entry name" value="DUF6542"/>
    <property type="match status" value="1"/>
</dbReference>
<evidence type="ECO:0000313" key="5">
    <source>
        <dbReference type="Proteomes" id="UP000058446"/>
    </source>
</evidence>
<evidence type="ECO:0000256" key="2">
    <source>
        <dbReference type="SAM" id="Phobius"/>
    </source>
</evidence>
<name>A0A0K2H3T2_9CORY</name>
<feature type="transmembrane region" description="Helical" evidence="2">
    <location>
        <begin position="65"/>
        <end position="83"/>
    </location>
</feature>
<keyword evidence="2" id="KW-0812">Transmembrane</keyword>
<sequence>MPLLPRVSMLVPPLLMILAGVLGVIFSIPSGTIGTAYLVTFVIAAVVSVVLVVPRGLVVTVAQIPILYSIITVLTAWFTGSFADPANGGATATTPLKARLITSAYPIIQHFPWLAFLMLVCSAIAIWRYLELTRKNQKFANQQSKEARKRQHDDEVARESASTLHRRLSESDERVRRSRAEARKPEPRRAAADIIRDAEERRKQRAETTLRSSQQLHSQSGQTSSQASHRSASRPVNRLSSRPSPQPESGSMHRERTTPRPQRRPIQRPYPSGTDYSRRQANRPESPTPNSGRVWGEHTITGAGPSRADEWPPRQERPRHSMRDSSRLRQDLHGRGGSHAYRRDEGHRREWGERSDRGRRYRD</sequence>
<reference evidence="4 5" key="1">
    <citation type="submission" date="2013-10" db="EMBL/GenBank/DDBJ databases">
        <title>Complete genome sequence of Corynebacterium lactis DSM 45799(T), isolated from raw cow milk.</title>
        <authorList>
            <person name="Ruckert C."/>
            <person name="Albersmeier A."/>
            <person name="Lipski A."/>
            <person name="Kalinowski J."/>
        </authorList>
    </citation>
    <scope>NUCLEOTIDE SEQUENCE [LARGE SCALE GENOMIC DNA]</scope>
    <source>
        <strain evidence="4 5">RW2-5</strain>
    </source>
</reference>
<feature type="compositionally biased region" description="Polar residues" evidence="1">
    <location>
        <begin position="238"/>
        <end position="249"/>
    </location>
</feature>
<keyword evidence="5" id="KW-1185">Reference proteome</keyword>
<feature type="compositionally biased region" description="Basic and acidic residues" evidence="1">
    <location>
        <begin position="307"/>
        <end position="334"/>
    </location>
</feature>
<evidence type="ECO:0000256" key="1">
    <source>
        <dbReference type="SAM" id="MobiDB-lite"/>
    </source>
</evidence>
<gene>
    <name evidence="4" type="ORF">CLAC_08775</name>
</gene>
<proteinExistence type="predicted"/>
<feature type="transmembrane region" description="Helical" evidence="2">
    <location>
        <begin position="111"/>
        <end position="130"/>
    </location>
</feature>